<feature type="domain" description="Acyl-CoA dehydrogenase/oxidase N-terminal" evidence="7">
    <location>
        <begin position="15"/>
        <end position="124"/>
    </location>
</feature>
<dbReference type="InterPro" id="IPR046373">
    <property type="entry name" value="Acyl-CoA_Oxase/DH_mid-dom_sf"/>
</dbReference>
<dbReference type="SUPFAM" id="SSF47203">
    <property type="entry name" value="Acyl-CoA dehydrogenase C-terminal domain-like"/>
    <property type="match status" value="1"/>
</dbReference>
<evidence type="ECO:0000256" key="5">
    <source>
        <dbReference type="ARBA" id="ARBA00023002"/>
    </source>
</evidence>
<reference evidence="8 9" key="1">
    <citation type="submission" date="2016-11" db="EMBL/GenBank/DDBJ databases">
        <authorList>
            <person name="Jaros S."/>
            <person name="Januszkiewicz K."/>
            <person name="Wedrychowicz H."/>
        </authorList>
    </citation>
    <scope>NUCLEOTIDE SEQUENCE [LARGE SCALE GENOMIC DNA]</scope>
    <source>
        <strain evidence="8 9">DSM 46144</strain>
    </source>
</reference>
<dbReference type="Gene3D" id="1.20.140.10">
    <property type="entry name" value="Butyryl-CoA Dehydrogenase, subunit A, domain 3"/>
    <property type="match status" value="1"/>
</dbReference>
<dbReference type="Proteomes" id="UP000184440">
    <property type="component" value="Unassembled WGS sequence"/>
</dbReference>
<dbReference type="Pfam" id="PF00441">
    <property type="entry name" value="Acyl-CoA_dh_1"/>
    <property type="match status" value="1"/>
</dbReference>
<evidence type="ECO:0000256" key="3">
    <source>
        <dbReference type="ARBA" id="ARBA00022630"/>
    </source>
</evidence>
<dbReference type="InterPro" id="IPR037069">
    <property type="entry name" value="AcylCoA_DH/ox_N_sf"/>
</dbReference>
<proteinExistence type="inferred from homology"/>
<protein>
    <submittedName>
        <fullName evidence="8">Acyl-CoA dehydrogenase</fullName>
    </submittedName>
</protein>
<evidence type="ECO:0000259" key="6">
    <source>
        <dbReference type="Pfam" id="PF00441"/>
    </source>
</evidence>
<name>A0A1M7PN99_9ACTN</name>
<dbReference type="GO" id="GO:0050660">
    <property type="term" value="F:flavin adenine dinucleotide binding"/>
    <property type="evidence" value="ECO:0007669"/>
    <property type="project" value="InterPro"/>
</dbReference>
<evidence type="ECO:0000313" key="9">
    <source>
        <dbReference type="Proteomes" id="UP000184440"/>
    </source>
</evidence>
<dbReference type="InterPro" id="IPR036250">
    <property type="entry name" value="AcylCo_DH-like_C"/>
</dbReference>
<dbReference type="PANTHER" id="PTHR43884:SF20">
    <property type="entry name" value="ACYL-COA DEHYDROGENASE FADE28"/>
    <property type="match status" value="1"/>
</dbReference>
<keyword evidence="9" id="KW-1185">Reference proteome</keyword>
<evidence type="ECO:0000256" key="4">
    <source>
        <dbReference type="ARBA" id="ARBA00022827"/>
    </source>
</evidence>
<evidence type="ECO:0000256" key="2">
    <source>
        <dbReference type="ARBA" id="ARBA00009347"/>
    </source>
</evidence>
<dbReference type="InterPro" id="IPR013786">
    <property type="entry name" value="AcylCoA_DH/ox_N"/>
</dbReference>
<keyword evidence="3" id="KW-0285">Flavoprotein</keyword>
<keyword evidence="4" id="KW-0274">FAD</keyword>
<dbReference type="PANTHER" id="PTHR43884">
    <property type="entry name" value="ACYL-COA DEHYDROGENASE"/>
    <property type="match status" value="1"/>
</dbReference>
<dbReference type="InterPro" id="IPR009100">
    <property type="entry name" value="AcylCoA_DH/oxidase_NM_dom_sf"/>
</dbReference>
<dbReference type="InterPro" id="IPR009075">
    <property type="entry name" value="AcylCo_DH/oxidase_C"/>
</dbReference>
<keyword evidence="5" id="KW-0560">Oxidoreductase</keyword>
<dbReference type="CDD" id="cd00567">
    <property type="entry name" value="ACAD"/>
    <property type="match status" value="1"/>
</dbReference>
<gene>
    <name evidence="8" type="ORF">SAMN05443668_103518</name>
</gene>
<dbReference type="EMBL" id="FRCS01000003">
    <property type="protein sequence ID" value="SHN18680.1"/>
    <property type="molecule type" value="Genomic_DNA"/>
</dbReference>
<dbReference type="Pfam" id="PF02771">
    <property type="entry name" value="Acyl-CoA_dh_N"/>
    <property type="match status" value="1"/>
</dbReference>
<dbReference type="RefSeq" id="WP_073256631.1">
    <property type="nucleotide sequence ID" value="NZ_FRCS01000003.1"/>
</dbReference>
<accession>A0A1M7PN99</accession>
<evidence type="ECO:0000313" key="8">
    <source>
        <dbReference type="EMBL" id="SHN18680.1"/>
    </source>
</evidence>
<feature type="domain" description="Acyl-CoA dehydrogenase/oxidase C-terminal" evidence="6">
    <location>
        <begin position="237"/>
        <end position="358"/>
    </location>
</feature>
<dbReference type="OrthoDB" id="8677713at2"/>
<organism evidence="8 9">
    <name type="scientific">Cryptosporangium aurantiacum</name>
    <dbReference type="NCBI Taxonomy" id="134849"/>
    <lineage>
        <taxon>Bacteria</taxon>
        <taxon>Bacillati</taxon>
        <taxon>Actinomycetota</taxon>
        <taxon>Actinomycetes</taxon>
        <taxon>Cryptosporangiales</taxon>
        <taxon>Cryptosporangiaceae</taxon>
        <taxon>Cryptosporangium</taxon>
    </lineage>
</organism>
<dbReference type="Gene3D" id="1.10.540.10">
    <property type="entry name" value="Acyl-CoA dehydrogenase/oxidase, N-terminal domain"/>
    <property type="match status" value="1"/>
</dbReference>
<evidence type="ECO:0000259" key="7">
    <source>
        <dbReference type="Pfam" id="PF02771"/>
    </source>
</evidence>
<dbReference type="AlphaFoldDB" id="A0A1M7PN99"/>
<dbReference type="SUPFAM" id="SSF56645">
    <property type="entry name" value="Acyl-CoA dehydrogenase NM domain-like"/>
    <property type="match status" value="1"/>
</dbReference>
<dbReference type="Gene3D" id="2.40.110.10">
    <property type="entry name" value="Butyryl-CoA Dehydrogenase, subunit A, domain 2"/>
    <property type="match status" value="1"/>
</dbReference>
<dbReference type="STRING" id="134849.SAMN05443668_103518"/>
<evidence type="ECO:0000256" key="1">
    <source>
        <dbReference type="ARBA" id="ARBA00001974"/>
    </source>
</evidence>
<sequence>MTALSTDRVRTSAAERDELRAAVRSYLAERSDEQVVRRTIDAGVYDPAVWSGLATELGVVSLALPAAYGGDGYSFAELHVVFEELGRALTPSPFLATVVLAASALLASEDDVACAEHLPAIAAGTRTATLAVSENWSPDGIGVAAADSSGWTLTGAHGLVLDGATADLLLVVATTPDGPSLFAVPATAPGLTRTPLAVLDGTRPLARVEFAHVPARLVGSVGGATDVVDRVVDLATTALAAEQVGGARACLEASASYARERVQFGRAIGSFQAVKHKCADMFTRVQLADAAATEAANVAADGAAALRTAAAVAHIVCSEAYLFAAAENIQVHGGIGFTWEHPAHLYYRRATASQLLFGGPGVYYERLLRATGV</sequence>
<comment type="similarity">
    <text evidence="2">Belongs to the acyl-CoA dehydrogenase family.</text>
</comment>
<dbReference type="GO" id="GO:0003995">
    <property type="term" value="F:acyl-CoA dehydrogenase activity"/>
    <property type="evidence" value="ECO:0007669"/>
    <property type="project" value="TreeGrafter"/>
</dbReference>
<comment type="cofactor">
    <cofactor evidence="1">
        <name>FAD</name>
        <dbReference type="ChEBI" id="CHEBI:57692"/>
    </cofactor>
</comment>